<dbReference type="AlphaFoldDB" id="A0A9Q0HRZ0"/>
<dbReference type="EMBL" id="JAMQYH010000003">
    <property type="protein sequence ID" value="KAJ1695758.1"/>
    <property type="molecule type" value="Genomic_DNA"/>
</dbReference>
<dbReference type="PANTHER" id="PTHR31370">
    <property type="entry name" value="F-BOX PROTEIN FAMILY-LIKE"/>
    <property type="match status" value="1"/>
</dbReference>
<evidence type="ECO:0000313" key="1">
    <source>
        <dbReference type="EMBL" id="KAJ1695758.1"/>
    </source>
</evidence>
<dbReference type="PANTHER" id="PTHR31370:SF2">
    <property type="entry name" value="OS08G0105100 PROTEIN"/>
    <property type="match status" value="1"/>
</dbReference>
<gene>
    <name evidence="1" type="ORF">LUZ63_012456</name>
</gene>
<protein>
    <recommendedName>
        <fullName evidence="3">F-box domain-containing protein</fullName>
    </recommendedName>
</protein>
<evidence type="ECO:0008006" key="3">
    <source>
        <dbReference type="Google" id="ProtNLM"/>
    </source>
</evidence>
<reference evidence="1" key="1">
    <citation type="journal article" date="2022" name="Cell">
        <title>Repeat-based holocentromeres influence genome architecture and karyotype evolution.</title>
        <authorList>
            <person name="Hofstatter P.G."/>
            <person name="Thangavel G."/>
            <person name="Lux T."/>
            <person name="Neumann P."/>
            <person name="Vondrak T."/>
            <person name="Novak P."/>
            <person name="Zhang M."/>
            <person name="Costa L."/>
            <person name="Castellani M."/>
            <person name="Scott A."/>
            <person name="Toegelov H."/>
            <person name="Fuchs J."/>
            <person name="Mata-Sucre Y."/>
            <person name="Dias Y."/>
            <person name="Vanzela A.L.L."/>
            <person name="Huettel B."/>
            <person name="Almeida C.C.S."/>
            <person name="Simkova H."/>
            <person name="Souza G."/>
            <person name="Pedrosa-Harand A."/>
            <person name="Macas J."/>
            <person name="Mayer K.F.X."/>
            <person name="Houben A."/>
            <person name="Marques A."/>
        </authorList>
    </citation>
    <scope>NUCLEOTIDE SEQUENCE</scope>
    <source>
        <strain evidence="1">RhyBre1mFocal</strain>
    </source>
</reference>
<evidence type="ECO:0000313" key="2">
    <source>
        <dbReference type="Proteomes" id="UP001151287"/>
    </source>
</evidence>
<organism evidence="1 2">
    <name type="scientific">Rhynchospora breviuscula</name>
    <dbReference type="NCBI Taxonomy" id="2022672"/>
    <lineage>
        <taxon>Eukaryota</taxon>
        <taxon>Viridiplantae</taxon>
        <taxon>Streptophyta</taxon>
        <taxon>Embryophyta</taxon>
        <taxon>Tracheophyta</taxon>
        <taxon>Spermatophyta</taxon>
        <taxon>Magnoliopsida</taxon>
        <taxon>Liliopsida</taxon>
        <taxon>Poales</taxon>
        <taxon>Cyperaceae</taxon>
        <taxon>Cyperoideae</taxon>
        <taxon>Rhynchosporeae</taxon>
        <taxon>Rhynchospora</taxon>
    </lineage>
</organism>
<proteinExistence type="predicted"/>
<dbReference type="InterPro" id="IPR040275">
    <property type="entry name" value="At5g39450-like"/>
</dbReference>
<dbReference type="OrthoDB" id="441172at2759"/>
<name>A0A9Q0HRZ0_9POAL</name>
<sequence>MAMADGADLFLSLPDDAFSLIAAHLGHPRHLLALSLSSRRLYQPLLSSPSAWLSLASSNTSSISPSHLHSWHSLSSLSYPSLCRFLFTVSRLLSLWAHQNPELGNLVFPIWGFVSLVFVRIIPQEVSKDLAFSPVMEIHCDVDGAPSLFFLHGEAGTIHAGSIFSVIPSDPTVLLLEADFSPNSSLNPSLFSKLAFGDRRRLLDFLSSKSAMKLPSDLESAPIFPRSDDDFGILSRRREALLSMYKAIRGGIINCAIVESSQCCSSLSHNRSFDGDGKRKKLSSYVKDGIKQLIGRSISSSTNTNGENKHLPLHELLKTGSGDFIGLSIRAIHTRLTSYRAWPNMHENRFALYKLHLNGPEPNREFSGLWGGSFGWPPSLPGQDKPGKALFLLLLSYEESDTGLILVGTKVLEGTHYVLHPNGSSMFIAHMEEPSTDVFPWEMEISVNCSFTGEGISSGYGFRYPGSKPGSLFSLRNGLLAFVWRESKAVLALERIDLSEMVAKGEQVPALPAVSNFTYLTKSYSNVFMGFQSNLSGTSSPR</sequence>
<dbReference type="Proteomes" id="UP001151287">
    <property type="component" value="Unassembled WGS sequence"/>
</dbReference>
<accession>A0A9Q0HRZ0</accession>
<comment type="caution">
    <text evidence="1">The sequence shown here is derived from an EMBL/GenBank/DDBJ whole genome shotgun (WGS) entry which is preliminary data.</text>
</comment>
<keyword evidence="2" id="KW-1185">Reference proteome</keyword>